<dbReference type="OrthoDB" id="3533814at2759"/>
<evidence type="ECO:0000313" key="3">
    <source>
        <dbReference type="EMBL" id="KAF2250475.1"/>
    </source>
</evidence>
<name>A0A6A6IIP5_9PLEO</name>
<dbReference type="PANTHER" id="PTHR34502">
    <property type="entry name" value="DUF6594 DOMAIN-CONTAINING PROTEIN-RELATED"/>
    <property type="match status" value="1"/>
</dbReference>
<organism evidence="3 4">
    <name type="scientific">Trematosphaeria pertusa</name>
    <dbReference type="NCBI Taxonomy" id="390896"/>
    <lineage>
        <taxon>Eukaryota</taxon>
        <taxon>Fungi</taxon>
        <taxon>Dikarya</taxon>
        <taxon>Ascomycota</taxon>
        <taxon>Pezizomycotina</taxon>
        <taxon>Dothideomycetes</taxon>
        <taxon>Pleosporomycetidae</taxon>
        <taxon>Pleosporales</taxon>
        <taxon>Massarineae</taxon>
        <taxon>Trematosphaeriaceae</taxon>
        <taxon>Trematosphaeria</taxon>
    </lineage>
</organism>
<sequence length="293" mass="33591">MVSMPSGMKGIPLLSAFRSADNDAAIFRRFSRLGARNLLHFQNHLNALEAKLHEFDKRDAKDAQGNPSLRQGARAYDSMRDAADEYRRRLSGAPEDQNGTLDTPENRFLKDSHERVELHREIAIILHQYRQALLEERQIQALPQPSKRAFAAFNSYFTDGGNILIGHDKKIIQQEEDLVSLSQPTEDDRLSRFVRYTFGYCLQSRKPGATKYHSEIYYFPPRRIQFLSYSFTASRRRYDMSRCSGRPVMEDTDMHGGFVHLPICSLCGFAHECAPSRGLWRDCCVCCSVGRIC</sequence>
<proteinExistence type="predicted"/>
<dbReference type="PANTHER" id="PTHR34502:SF4">
    <property type="entry name" value="DUF6594 DOMAIN-CONTAINING PROTEIN"/>
    <property type="match status" value="1"/>
</dbReference>
<dbReference type="GeneID" id="54574615"/>
<dbReference type="RefSeq" id="XP_033685479.1">
    <property type="nucleotide sequence ID" value="XM_033821285.1"/>
</dbReference>
<gene>
    <name evidence="3" type="ORF">BU26DRAFT_264034</name>
</gene>
<dbReference type="Proteomes" id="UP000800094">
    <property type="component" value="Unassembled WGS sequence"/>
</dbReference>
<reference evidence="3" key="1">
    <citation type="journal article" date="2020" name="Stud. Mycol.">
        <title>101 Dothideomycetes genomes: a test case for predicting lifestyles and emergence of pathogens.</title>
        <authorList>
            <person name="Haridas S."/>
            <person name="Albert R."/>
            <person name="Binder M."/>
            <person name="Bloem J."/>
            <person name="Labutti K."/>
            <person name="Salamov A."/>
            <person name="Andreopoulos B."/>
            <person name="Baker S."/>
            <person name="Barry K."/>
            <person name="Bills G."/>
            <person name="Bluhm B."/>
            <person name="Cannon C."/>
            <person name="Castanera R."/>
            <person name="Culley D."/>
            <person name="Daum C."/>
            <person name="Ezra D."/>
            <person name="Gonzalez J."/>
            <person name="Henrissat B."/>
            <person name="Kuo A."/>
            <person name="Liang C."/>
            <person name="Lipzen A."/>
            <person name="Lutzoni F."/>
            <person name="Magnuson J."/>
            <person name="Mondo S."/>
            <person name="Nolan M."/>
            <person name="Ohm R."/>
            <person name="Pangilinan J."/>
            <person name="Park H.-J."/>
            <person name="Ramirez L."/>
            <person name="Alfaro M."/>
            <person name="Sun H."/>
            <person name="Tritt A."/>
            <person name="Yoshinaga Y."/>
            <person name="Zwiers L.-H."/>
            <person name="Turgeon B."/>
            <person name="Goodwin S."/>
            <person name="Spatafora J."/>
            <person name="Crous P."/>
            <person name="Grigoriev I."/>
        </authorList>
    </citation>
    <scope>NUCLEOTIDE SEQUENCE</scope>
    <source>
        <strain evidence="3">CBS 122368</strain>
    </source>
</reference>
<evidence type="ECO:0000313" key="4">
    <source>
        <dbReference type="Proteomes" id="UP000800094"/>
    </source>
</evidence>
<feature type="domain" description="DUF6594" evidence="2">
    <location>
        <begin position="12"/>
        <end position="227"/>
    </location>
</feature>
<dbReference type="Pfam" id="PF20237">
    <property type="entry name" value="DUF6594"/>
    <property type="match status" value="1"/>
</dbReference>
<feature type="region of interest" description="Disordered" evidence="1">
    <location>
        <begin position="84"/>
        <end position="108"/>
    </location>
</feature>
<evidence type="ECO:0000259" key="2">
    <source>
        <dbReference type="Pfam" id="PF20237"/>
    </source>
</evidence>
<dbReference type="AlphaFoldDB" id="A0A6A6IIP5"/>
<evidence type="ECO:0000256" key="1">
    <source>
        <dbReference type="SAM" id="MobiDB-lite"/>
    </source>
</evidence>
<dbReference type="InterPro" id="IPR046529">
    <property type="entry name" value="DUF6594"/>
</dbReference>
<protein>
    <recommendedName>
        <fullName evidence="2">DUF6594 domain-containing protein</fullName>
    </recommendedName>
</protein>
<keyword evidence="4" id="KW-1185">Reference proteome</keyword>
<dbReference type="EMBL" id="ML987193">
    <property type="protein sequence ID" value="KAF2250475.1"/>
    <property type="molecule type" value="Genomic_DNA"/>
</dbReference>
<accession>A0A6A6IIP5</accession>